<evidence type="ECO:0000256" key="8">
    <source>
        <dbReference type="ARBA" id="ARBA00049120"/>
    </source>
</evidence>
<comment type="catalytic activity">
    <reaction evidence="8">
        <text>a 2'-deoxycytidine in DNA + S-adenosyl-L-methionine = an N(4)-methyl-2'-deoxycytidine in DNA + S-adenosyl-L-homocysteine + H(+)</text>
        <dbReference type="Rhea" id="RHEA:16857"/>
        <dbReference type="Rhea" id="RHEA-COMP:11369"/>
        <dbReference type="Rhea" id="RHEA-COMP:13674"/>
        <dbReference type="ChEBI" id="CHEBI:15378"/>
        <dbReference type="ChEBI" id="CHEBI:57856"/>
        <dbReference type="ChEBI" id="CHEBI:59789"/>
        <dbReference type="ChEBI" id="CHEBI:85452"/>
        <dbReference type="ChEBI" id="CHEBI:137933"/>
        <dbReference type="EC" id="2.1.1.113"/>
    </reaction>
</comment>
<dbReference type="InterPro" id="IPR002941">
    <property type="entry name" value="DNA_methylase_N4/N6"/>
</dbReference>
<dbReference type="InterPro" id="IPR017985">
    <property type="entry name" value="MeTrfase_CN4_CS"/>
</dbReference>
<gene>
    <name evidence="10" type="ORF">METZ01_LOCUS517460</name>
</gene>
<keyword evidence="6" id="KW-0680">Restriction system</keyword>
<sequence>MRNSYINFIGDGNMNRKILEGDIFDKIKEIPDKSIDTIITSPPYWGLRDYGVDGQFGLEPDFKDYLSKMQKVMVELWRVLKDTGSCWVNLGDTYSMGKNAKSRVGIPERFYINCIDSGWIARNHLVWTKNNAMPSAVKDRFTNKWESIFFFVKQQKYYFDLDAVREKSLTETKPFNV</sequence>
<name>A0A383F679_9ZZZZ</name>
<dbReference type="InterPro" id="IPR001091">
    <property type="entry name" value="RM_Methyltransferase"/>
</dbReference>
<comment type="similarity">
    <text evidence="1">Belongs to the N(4)/N(6)-methyltransferase family. N(4) subfamily.</text>
</comment>
<evidence type="ECO:0000256" key="2">
    <source>
        <dbReference type="ARBA" id="ARBA00012185"/>
    </source>
</evidence>
<evidence type="ECO:0000259" key="9">
    <source>
        <dbReference type="Pfam" id="PF01555"/>
    </source>
</evidence>
<evidence type="ECO:0000256" key="7">
    <source>
        <dbReference type="ARBA" id="ARBA00023125"/>
    </source>
</evidence>
<keyword evidence="7" id="KW-0238">DNA-binding</keyword>
<evidence type="ECO:0000256" key="6">
    <source>
        <dbReference type="ARBA" id="ARBA00022747"/>
    </source>
</evidence>
<accession>A0A383F679</accession>
<evidence type="ECO:0000313" key="10">
    <source>
        <dbReference type="EMBL" id="SVE64606.1"/>
    </source>
</evidence>
<dbReference type="InterPro" id="IPR029063">
    <property type="entry name" value="SAM-dependent_MTases_sf"/>
</dbReference>
<dbReference type="PROSITE" id="PS00093">
    <property type="entry name" value="N4_MTASE"/>
    <property type="match status" value="1"/>
</dbReference>
<organism evidence="10">
    <name type="scientific">marine metagenome</name>
    <dbReference type="NCBI Taxonomy" id="408172"/>
    <lineage>
        <taxon>unclassified sequences</taxon>
        <taxon>metagenomes</taxon>
        <taxon>ecological metagenomes</taxon>
    </lineage>
</organism>
<dbReference type="AlphaFoldDB" id="A0A383F679"/>
<dbReference type="GO" id="GO:0032259">
    <property type="term" value="P:methylation"/>
    <property type="evidence" value="ECO:0007669"/>
    <property type="project" value="UniProtKB-KW"/>
</dbReference>
<feature type="domain" description="DNA methylase N-4/N-6" evidence="9">
    <location>
        <begin position="35"/>
        <end position="170"/>
    </location>
</feature>
<dbReference type="GO" id="GO:0015667">
    <property type="term" value="F:site-specific DNA-methyltransferase (cytosine-N4-specific) activity"/>
    <property type="evidence" value="ECO:0007669"/>
    <property type="project" value="UniProtKB-EC"/>
</dbReference>
<dbReference type="Pfam" id="PF01555">
    <property type="entry name" value="N6_N4_Mtase"/>
    <property type="match status" value="1"/>
</dbReference>
<dbReference type="GO" id="GO:0003677">
    <property type="term" value="F:DNA binding"/>
    <property type="evidence" value="ECO:0007669"/>
    <property type="project" value="UniProtKB-KW"/>
</dbReference>
<keyword evidence="3" id="KW-0489">Methyltransferase</keyword>
<dbReference type="EC" id="2.1.1.113" evidence="2"/>
<dbReference type="EMBL" id="UINC01231876">
    <property type="protein sequence ID" value="SVE64606.1"/>
    <property type="molecule type" value="Genomic_DNA"/>
</dbReference>
<proteinExistence type="inferred from homology"/>
<feature type="non-terminal residue" evidence="10">
    <location>
        <position position="177"/>
    </location>
</feature>
<dbReference type="GO" id="GO:0009307">
    <property type="term" value="P:DNA restriction-modification system"/>
    <property type="evidence" value="ECO:0007669"/>
    <property type="project" value="UniProtKB-KW"/>
</dbReference>
<dbReference type="GO" id="GO:0008170">
    <property type="term" value="F:N-methyltransferase activity"/>
    <property type="evidence" value="ECO:0007669"/>
    <property type="project" value="InterPro"/>
</dbReference>
<dbReference type="Gene3D" id="3.40.50.150">
    <property type="entry name" value="Vaccinia Virus protein VP39"/>
    <property type="match status" value="1"/>
</dbReference>
<keyword evidence="5" id="KW-0949">S-adenosyl-L-methionine</keyword>
<protein>
    <recommendedName>
        <fullName evidence="2">site-specific DNA-methyltransferase (cytosine-N(4)-specific)</fullName>
        <ecNumber evidence="2">2.1.1.113</ecNumber>
    </recommendedName>
</protein>
<evidence type="ECO:0000256" key="5">
    <source>
        <dbReference type="ARBA" id="ARBA00022691"/>
    </source>
</evidence>
<keyword evidence="4" id="KW-0808">Transferase</keyword>
<reference evidence="10" key="1">
    <citation type="submission" date="2018-05" db="EMBL/GenBank/DDBJ databases">
        <authorList>
            <person name="Lanie J.A."/>
            <person name="Ng W.-L."/>
            <person name="Kazmierczak K.M."/>
            <person name="Andrzejewski T.M."/>
            <person name="Davidsen T.M."/>
            <person name="Wayne K.J."/>
            <person name="Tettelin H."/>
            <person name="Glass J.I."/>
            <person name="Rusch D."/>
            <person name="Podicherti R."/>
            <person name="Tsui H.-C.T."/>
            <person name="Winkler M.E."/>
        </authorList>
    </citation>
    <scope>NUCLEOTIDE SEQUENCE</scope>
</reference>
<dbReference type="PRINTS" id="PR00508">
    <property type="entry name" value="S21N4MTFRASE"/>
</dbReference>
<evidence type="ECO:0000256" key="3">
    <source>
        <dbReference type="ARBA" id="ARBA00022603"/>
    </source>
</evidence>
<dbReference type="SUPFAM" id="SSF53335">
    <property type="entry name" value="S-adenosyl-L-methionine-dependent methyltransferases"/>
    <property type="match status" value="1"/>
</dbReference>
<evidence type="ECO:0000256" key="1">
    <source>
        <dbReference type="ARBA" id="ARBA00010203"/>
    </source>
</evidence>
<evidence type="ECO:0000256" key="4">
    <source>
        <dbReference type="ARBA" id="ARBA00022679"/>
    </source>
</evidence>